<name>N1ZYX2_9FIRM</name>
<comment type="caution">
    <text evidence="2">The sequence shown here is derived from an EMBL/GenBank/DDBJ whole genome shotgun (WGS) entry which is preliminary data.</text>
</comment>
<evidence type="ECO:0000313" key="3">
    <source>
        <dbReference type="Proteomes" id="UP000012589"/>
    </source>
</evidence>
<proteinExistence type="predicted"/>
<organism evidence="2 3">
    <name type="scientific">Eubacterium plexicaudatum ASF492</name>
    <dbReference type="NCBI Taxonomy" id="1235802"/>
    <lineage>
        <taxon>Bacteria</taxon>
        <taxon>Bacillati</taxon>
        <taxon>Bacillota</taxon>
        <taxon>Clostridia</taxon>
        <taxon>Eubacteriales</taxon>
        <taxon>Eubacteriaceae</taxon>
        <taxon>Eubacterium</taxon>
    </lineage>
</organism>
<evidence type="ECO:0000313" key="2">
    <source>
        <dbReference type="EMBL" id="EMZ21101.1"/>
    </source>
</evidence>
<accession>N1ZYX2</accession>
<feature type="transmembrane region" description="Helical" evidence="1">
    <location>
        <begin position="113"/>
        <end position="129"/>
    </location>
</feature>
<reference evidence="2 3" key="1">
    <citation type="journal article" date="2014" name="Genome Announc.">
        <title>Draft genome sequences of the altered schaedler flora, a defined bacterial community from gnotobiotic mice.</title>
        <authorList>
            <person name="Wannemuehler M.J."/>
            <person name="Overstreet A.M."/>
            <person name="Ward D.V."/>
            <person name="Phillips G.J."/>
        </authorList>
    </citation>
    <scope>NUCLEOTIDE SEQUENCE [LARGE SCALE GENOMIC DNA]</scope>
    <source>
        <strain evidence="2 3">ASF492</strain>
    </source>
</reference>
<keyword evidence="1" id="KW-0472">Membrane</keyword>
<dbReference type="AlphaFoldDB" id="N1ZYX2"/>
<sequence>MRETILILCMLFCHIVDDYYLQGWLASAKQKKWWEQNAPSPLYKNDYIMALVEHAFSWTFMIHIPIIIYSVVCGLQLNILLFIVIFTMNWLIHTITDNAKANLMKINLIQDQWIHIAQIFVTWTIYVVISR</sequence>
<keyword evidence="1" id="KW-0812">Transmembrane</keyword>
<feature type="transmembrane region" description="Helical" evidence="1">
    <location>
        <begin position="66"/>
        <end position="92"/>
    </location>
</feature>
<dbReference type="STRING" id="1235802.C823_04674"/>
<evidence type="ECO:0000256" key="1">
    <source>
        <dbReference type="SAM" id="Phobius"/>
    </source>
</evidence>
<keyword evidence="3" id="KW-1185">Reference proteome</keyword>
<keyword evidence="1" id="KW-1133">Transmembrane helix</keyword>
<dbReference type="HOGENOM" id="CLU_1977683_0_0_9"/>
<dbReference type="Proteomes" id="UP000012589">
    <property type="component" value="Unassembled WGS sequence"/>
</dbReference>
<protein>
    <recommendedName>
        <fullName evidence="4">DUF3307 domain-containing protein</fullName>
    </recommendedName>
</protein>
<evidence type="ECO:0008006" key="4">
    <source>
        <dbReference type="Google" id="ProtNLM"/>
    </source>
</evidence>
<gene>
    <name evidence="2" type="ORF">C823_04674</name>
</gene>
<dbReference type="EMBL" id="AQFT01000136">
    <property type="protein sequence ID" value="EMZ21101.1"/>
    <property type="molecule type" value="Genomic_DNA"/>
</dbReference>
<dbReference type="eggNOG" id="ENOG50344BJ">
    <property type="taxonomic scope" value="Bacteria"/>
</dbReference>